<dbReference type="Pfam" id="PF11692">
    <property type="entry name" value="DUF3289"/>
    <property type="match status" value="1"/>
</dbReference>
<dbReference type="RefSeq" id="WP_076728577.1">
    <property type="nucleotide sequence ID" value="NZ_JAVSDN010000004.1"/>
</dbReference>
<dbReference type="NCBIfam" id="TIGR03034">
    <property type="entry name" value="YPO3983 family protein"/>
    <property type="match status" value="1"/>
</dbReference>
<gene>
    <name evidence="1" type="ORF">FZI38_01485</name>
</gene>
<evidence type="ECO:0000313" key="1">
    <source>
        <dbReference type="EMBL" id="KAB0880881.1"/>
    </source>
</evidence>
<dbReference type="EMBL" id="WAGF01000003">
    <property type="protein sequence ID" value="KAB0880881.1"/>
    <property type="molecule type" value="Genomic_DNA"/>
</dbReference>
<proteinExistence type="predicted"/>
<sequence>MSGLAQPLTVFTSQKPFNDRNADDMKYGDLDEKTLKERFKLYQVSPFIDYCTYRSPYDHPALRRLAPYTKERVIEMLFNDMKTQSKAFSFVGTYKGLIARLIDHMHYKDGADYYDLQMNEAYRKVITQDKSNTSAVGTIKYILDRHNFDKYVLTKDHFTKPFTSVHLPKFVGWHSCINGLGISIHDVNSTEISIDSLVLNNKKYIAVIRFKGQDHFGLDTDDISKVQFNAFTFFRIWFVLQRFNKFGFKPFFTNFEAKITIAGEYNA</sequence>
<accession>A0AAN5X746</accession>
<organism evidence="1 2">
    <name type="scientific">Cronobacter sakazakii</name>
    <name type="common">Enterobacter sakazakii</name>
    <dbReference type="NCBI Taxonomy" id="28141"/>
    <lineage>
        <taxon>Bacteria</taxon>
        <taxon>Pseudomonadati</taxon>
        <taxon>Pseudomonadota</taxon>
        <taxon>Gammaproteobacteria</taxon>
        <taxon>Enterobacterales</taxon>
        <taxon>Enterobacteriaceae</taxon>
        <taxon>Cronobacter</taxon>
    </lineage>
</organism>
<reference evidence="1 2" key="1">
    <citation type="submission" date="2019-09" db="EMBL/GenBank/DDBJ databases">
        <title>Prevalence, distribution, and phylogeny of type two toxin-antitoxin genes possessed by Cronobacter species where C. sakazakii homologs follow sequence type lineages.</title>
        <authorList>
            <person name="Finkelstein S."/>
            <person name="Negrete F."/>
            <person name="Jang H."/>
            <person name="Gopinath G.R."/>
            <person name="Tall B.D."/>
        </authorList>
    </citation>
    <scope>NUCLEOTIDE SEQUENCE [LARGE SCALE GENOMIC DNA]</scope>
    <source>
        <strain evidence="1 2">MOD1_Comp4</strain>
    </source>
</reference>
<dbReference type="Proteomes" id="UP000439917">
    <property type="component" value="Unassembled WGS sequence"/>
</dbReference>
<evidence type="ECO:0000313" key="2">
    <source>
        <dbReference type="Proteomes" id="UP000439917"/>
    </source>
</evidence>
<comment type="caution">
    <text evidence="1">The sequence shown here is derived from an EMBL/GenBank/DDBJ whole genome shotgun (WGS) entry which is preliminary data.</text>
</comment>
<dbReference type="AlphaFoldDB" id="A0AAN5X746"/>
<dbReference type="InterPro" id="IPR017483">
    <property type="entry name" value="CHP03034"/>
</dbReference>
<protein>
    <submittedName>
        <fullName evidence="1">DUF3289 family protein</fullName>
    </submittedName>
</protein>
<name>A0AAN5X746_CROSK</name>